<sequence>MTMSPSLTLYLVAKVNRAFAKGFTPHVTPQVKLFDPNASSSYVRPYISFTIPPPLSLFEGRGHDRKTLDSREGSNKDNIGSTKKRPERGTKPLGGKFIAQISVEGD</sequence>
<evidence type="ECO:0000313" key="1">
    <source>
        <dbReference type="EMBL" id="KAL3574227.1"/>
    </source>
</evidence>
<dbReference type="EMBL" id="RCHU02000013">
    <property type="protein sequence ID" value="KAL3574227.1"/>
    <property type="molecule type" value="Genomic_DNA"/>
</dbReference>
<protein>
    <submittedName>
        <fullName evidence="1">Uncharacterized protein</fullName>
    </submittedName>
</protein>
<evidence type="ECO:0000313" key="2">
    <source>
        <dbReference type="Proteomes" id="UP000309997"/>
    </source>
</evidence>
<proteinExistence type="predicted"/>
<gene>
    <name evidence="1" type="ORF">D5086_024840</name>
</gene>
<comment type="caution">
    <text evidence="1">The sequence shown here is derived from an EMBL/GenBank/DDBJ whole genome shotgun (WGS) entry which is preliminary data.</text>
</comment>
<organism evidence="1 2">
    <name type="scientific">Populus alba</name>
    <name type="common">White poplar</name>
    <dbReference type="NCBI Taxonomy" id="43335"/>
    <lineage>
        <taxon>Eukaryota</taxon>
        <taxon>Viridiplantae</taxon>
        <taxon>Streptophyta</taxon>
        <taxon>Embryophyta</taxon>
        <taxon>Tracheophyta</taxon>
        <taxon>Spermatophyta</taxon>
        <taxon>Magnoliopsida</taxon>
        <taxon>eudicotyledons</taxon>
        <taxon>Gunneridae</taxon>
        <taxon>Pentapetalae</taxon>
        <taxon>rosids</taxon>
        <taxon>fabids</taxon>
        <taxon>Malpighiales</taxon>
        <taxon>Salicaceae</taxon>
        <taxon>Saliceae</taxon>
        <taxon>Populus</taxon>
    </lineage>
</organism>
<accession>A0ACC4B6N3</accession>
<reference evidence="1 2" key="1">
    <citation type="journal article" date="2024" name="Plant Biotechnol. J.">
        <title>Genome and CRISPR/Cas9 system of a widespread forest tree (Populus alba) in the world.</title>
        <authorList>
            <person name="Liu Y.J."/>
            <person name="Jiang P.F."/>
            <person name="Han X.M."/>
            <person name="Li X.Y."/>
            <person name="Wang H.M."/>
            <person name="Wang Y.J."/>
            <person name="Wang X.X."/>
            <person name="Zeng Q.Y."/>
        </authorList>
    </citation>
    <scope>NUCLEOTIDE SEQUENCE [LARGE SCALE GENOMIC DNA]</scope>
    <source>
        <strain evidence="2">cv. PAL-ZL1</strain>
    </source>
</reference>
<keyword evidence="2" id="KW-1185">Reference proteome</keyword>
<name>A0ACC4B6N3_POPAL</name>
<dbReference type="Proteomes" id="UP000309997">
    <property type="component" value="Unassembled WGS sequence"/>
</dbReference>